<dbReference type="Proteomes" id="UP000800041">
    <property type="component" value="Unassembled WGS sequence"/>
</dbReference>
<dbReference type="SUPFAM" id="SSF56784">
    <property type="entry name" value="HAD-like"/>
    <property type="match status" value="1"/>
</dbReference>
<dbReference type="PANTHER" id="PTHR43316">
    <property type="entry name" value="HYDROLASE, HALOACID DELAHOGENASE-RELATED"/>
    <property type="match status" value="1"/>
</dbReference>
<dbReference type="Gene3D" id="3.40.50.1000">
    <property type="entry name" value="HAD superfamily/HAD-like"/>
    <property type="match status" value="1"/>
</dbReference>
<keyword evidence="1" id="KW-0378">Hydrolase</keyword>
<gene>
    <name evidence="2" type="ORF">K402DRAFT_460703</name>
</gene>
<dbReference type="InterPro" id="IPR006439">
    <property type="entry name" value="HAD-SF_hydro_IA"/>
</dbReference>
<dbReference type="PANTHER" id="PTHR43316:SF9">
    <property type="entry name" value="ACID DEHALOGENASE, PUTATIVE (AFU_ORTHOLOGUE AFUA_6G14460)-RELATED"/>
    <property type="match status" value="1"/>
</dbReference>
<dbReference type="OrthoDB" id="444127at2759"/>
<dbReference type="EMBL" id="ML977143">
    <property type="protein sequence ID" value="KAF1989967.1"/>
    <property type="molecule type" value="Genomic_DNA"/>
</dbReference>
<dbReference type="AlphaFoldDB" id="A0A6G1HA77"/>
<organism evidence="2 3">
    <name type="scientific">Aulographum hederae CBS 113979</name>
    <dbReference type="NCBI Taxonomy" id="1176131"/>
    <lineage>
        <taxon>Eukaryota</taxon>
        <taxon>Fungi</taxon>
        <taxon>Dikarya</taxon>
        <taxon>Ascomycota</taxon>
        <taxon>Pezizomycotina</taxon>
        <taxon>Dothideomycetes</taxon>
        <taxon>Pleosporomycetidae</taxon>
        <taxon>Aulographales</taxon>
        <taxon>Aulographaceae</taxon>
    </lineage>
</organism>
<proteinExistence type="predicted"/>
<sequence length="261" mass="27410">MSHLDSLNLSTYKILAFDIMGTLVDEKIGVETASTSILSKIHSSLSSSSTTPTSSLPTPSDLYTTFTTTLNTLLTSSSPTATPYSTIMAAAISTAATTLSQNTYTPTPSESSAFAAALAHWPAFPDTIPSLRLLSAAGITLVALSNMETSVLSSLTTTGALREVEWAALLGSDIIGAFKPDERMNGGVLGWAEKAGTEREEVLLVANGLGSDHRPGMGMGIEGVWVDRYGGGEEEMGRVGVRPRWWCGSMEELVRAGGLGE</sequence>
<dbReference type="Gene3D" id="1.10.150.750">
    <property type="match status" value="1"/>
</dbReference>
<dbReference type="PRINTS" id="PR00413">
    <property type="entry name" value="HADHALOGNASE"/>
</dbReference>
<evidence type="ECO:0000256" key="1">
    <source>
        <dbReference type="ARBA" id="ARBA00022801"/>
    </source>
</evidence>
<evidence type="ECO:0008006" key="4">
    <source>
        <dbReference type="Google" id="ProtNLM"/>
    </source>
</evidence>
<protein>
    <recommendedName>
        <fullName evidence="4">HAD-like protein</fullName>
    </recommendedName>
</protein>
<keyword evidence="3" id="KW-1185">Reference proteome</keyword>
<dbReference type="InterPro" id="IPR023214">
    <property type="entry name" value="HAD_sf"/>
</dbReference>
<evidence type="ECO:0000313" key="3">
    <source>
        <dbReference type="Proteomes" id="UP000800041"/>
    </source>
</evidence>
<evidence type="ECO:0000313" key="2">
    <source>
        <dbReference type="EMBL" id="KAF1989967.1"/>
    </source>
</evidence>
<dbReference type="InterPro" id="IPR036412">
    <property type="entry name" value="HAD-like_sf"/>
</dbReference>
<name>A0A6G1HA77_9PEZI</name>
<dbReference type="GO" id="GO:0016791">
    <property type="term" value="F:phosphatase activity"/>
    <property type="evidence" value="ECO:0007669"/>
    <property type="project" value="UniProtKB-ARBA"/>
</dbReference>
<reference evidence="2" key="1">
    <citation type="journal article" date="2020" name="Stud. Mycol.">
        <title>101 Dothideomycetes genomes: a test case for predicting lifestyles and emergence of pathogens.</title>
        <authorList>
            <person name="Haridas S."/>
            <person name="Albert R."/>
            <person name="Binder M."/>
            <person name="Bloem J."/>
            <person name="Labutti K."/>
            <person name="Salamov A."/>
            <person name="Andreopoulos B."/>
            <person name="Baker S."/>
            <person name="Barry K."/>
            <person name="Bills G."/>
            <person name="Bluhm B."/>
            <person name="Cannon C."/>
            <person name="Castanera R."/>
            <person name="Culley D."/>
            <person name="Daum C."/>
            <person name="Ezra D."/>
            <person name="Gonzalez J."/>
            <person name="Henrissat B."/>
            <person name="Kuo A."/>
            <person name="Liang C."/>
            <person name="Lipzen A."/>
            <person name="Lutzoni F."/>
            <person name="Magnuson J."/>
            <person name="Mondo S."/>
            <person name="Nolan M."/>
            <person name="Ohm R."/>
            <person name="Pangilinan J."/>
            <person name="Park H.-J."/>
            <person name="Ramirez L."/>
            <person name="Alfaro M."/>
            <person name="Sun H."/>
            <person name="Tritt A."/>
            <person name="Yoshinaga Y."/>
            <person name="Zwiers L.-H."/>
            <person name="Turgeon B."/>
            <person name="Goodwin S."/>
            <person name="Spatafora J."/>
            <person name="Crous P."/>
            <person name="Grigoriev I."/>
        </authorList>
    </citation>
    <scope>NUCLEOTIDE SEQUENCE</scope>
    <source>
        <strain evidence="2">CBS 113979</strain>
    </source>
</reference>
<dbReference type="InterPro" id="IPR051540">
    <property type="entry name" value="S-2-haloacid_dehalogenase"/>
</dbReference>
<accession>A0A6G1HA77</accession>